<dbReference type="PROSITE" id="PS01031">
    <property type="entry name" value="SHSP"/>
    <property type="match status" value="1"/>
</dbReference>
<dbReference type="PANTHER" id="PTHR11527">
    <property type="entry name" value="HEAT-SHOCK PROTEIN 20 FAMILY MEMBER"/>
    <property type="match status" value="1"/>
</dbReference>
<dbReference type="Pfam" id="PF00011">
    <property type="entry name" value="HSP20"/>
    <property type="match status" value="1"/>
</dbReference>
<comment type="similarity">
    <text evidence="2 3">Belongs to the small heat shock protein (HSP20) family.</text>
</comment>
<dbReference type="Proteomes" id="UP000652761">
    <property type="component" value="Unassembled WGS sequence"/>
</dbReference>
<evidence type="ECO:0000313" key="8">
    <source>
        <dbReference type="Proteomes" id="UP000652761"/>
    </source>
</evidence>
<protein>
    <recommendedName>
        <fullName evidence="9">SHSP domain-containing protein</fullName>
    </recommendedName>
</protein>
<feature type="region of interest" description="Disordered" evidence="4">
    <location>
        <begin position="128"/>
        <end position="149"/>
    </location>
</feature>
<feature type="domain" description="SHSP" evidence="5">
    <location>
        <begin position="155"/>
        <end position="269"/>
    </location>
</feature>
<evidence type="ECO:0000256" key="2">
    <source>
        <dbReference type="PROSITE-ProRule" id="PRU00285"/>
    </source>
</evidence>
<evidence type="ECO:0000259" key="6">
    <source>
        <dbReference type="PROSITE" id="PS51203"/>
    </source>
</evidence>
<dbReference type="FunFam" id="2.60.40.790:FF:000009">
    <property type="entry name" value="17.6 kDa class I heat shock protein-like"/>
    <property type="match status" value="1"/>
</dbReference>
<dbReference type="InterPro" id="IPR002068">
    <property type="entry name" value="A-crystallin/Hsp20_dom"/>
</dbReference>
<dbReference type="CDD" id="cd06472">
    <property type="entry name" value="ACD_ScHsp26_like"/>
    <property type="match status" value="1"/>
</dbReference>
<proteinExistence type="inferred from homology"/>
<evidence type="ECO:0000259" key="5">
    <source>
        <dbReference type="PROSITE" id="PS01031"/>
    </source>
</evidence>
<feature type="compositionally biased region" description="Low complexity" evidence="4">
    <location>
        <begin position="129"/>
        <end position="145"/>
    </location>
</feature>
<feature type="region of interest" description="Disordered" evidence="4">
    <location>
        <begin position="1"/>
        <end position="47"/>
    </location>
</feature>
<dbReference type="InterPro" id="IPR031107">
    <property type="entry name" value="Small_HSP"/>
</dbReference>
<dbReference type="SUPFAM" id="SSF49764">
    <property type="entry name" value="HSP20-like chaperones"/>
    <property type="match status" value="1"/>
</dbReference>
<comment type="caution">
    <text evidence="7">The sequence shown here is derived from an EMBL/GenBank/DDBJ whole genome shotgun (WGS) entry which is preliminary data.</text>
</comment>
<keyword evidence="8" id="KW-1185">Reference proteome</keyword>
<evidence type="ECO:0008006" key="9">
    <source>
        <dbReference type="Google" id="ProtNLM"/>
    </source>
</evidence>
<dbReference type="EMBL" id="NMUH01001136">
    <property type="protein sequence ID" value="MQL89297.1"/>
    <property type="molecule type" value="Genomic_DNA"/>
</dbReference>
<gene>
    <name evidence="7" type="ORF">Taro_021878</name>
</gene>
<dbReference type="AlphaFoldDB" id="A0A843V3P2"/>
<evidence type="ECO:0000256" key="4">
    <source>
        <dbReference type="SAM" id="MobiDB-lite"/>
    </source>
</evidence>
<feature type="domain" description="CS" evidence="6">
    <location>
        <begin position="159"/>
        <end position="266"/>
    </location>
</feature>
<keyword evidence="1" id="KW-0346">Stress response</keyword>
<feature type="compositionally biased region" description="Basic and acidic residues" evidence="4">
    <location>
        <begin position="24"/>
        <end position="35"/>
    </location>
</feature>
<dbReference type="Gene3D" id="2.60.40.790">
    <property type="match status" value="1"/>
</dbReference>
<accession>A0A843V3P2</accession>
<name>A0A843V3P2_COLES</name>
<dbReference type="InterPro" id="IPR008978">
    <property type="entry name" value="HSP20-like_chaperone"/>
</dbReference>
<evidence type="ECO:0000256" key="1">
    <source>
        <dbReference type="ARBA" id="ARBA00023016"/>
    </source>
</evidence>
<evidence type="ECO:0000256" key="3">
    <source>
        <dbReference type="RuleBase" id="RU003616"/>
    </source>
</evidence>
<dbReference type="InterPro" id="IPR007052">
    <property type="entry name" value="CS_dom"/>
</dbReference>
<reference evidence="7" key="1">
    <citation type="submission" date="2017-07" db="EMBL/GenBank/DDBJ databases">
        <title>Taro Niue Genome Assembly and Annotation.</title>
        <authorList>
            <person name="Atibalentja N."/>
            <person name="Keating K."/>
            <person name="Fields C.J."/>
        </authorList>
    </citation>
    <scope>NUCLEOTIDE SEQUENCE</scope>
    <source>
        <strain evidence="7">Niue_2</strain>
        <tissue evidence="7">Leaf</tissue>
    </source>
</reference>
<organism evidence="7 8">
    <name type="scientific">Colocasia esculenta</name>
    <name type="common">Wild taro</name>
    <name type="synonym">Arum esculentum</name>
    <dbReference type="NCBI Taxonomy" id="4460"/>
    <lineage>
        <taxon>Eukaryota</taxon>
        <taxon>Viridiplantae</taxon>
        <taxon>Streptophyta</taxon>
        <taxon>Embryophyta</taxon>
        <taxon>Tracheophyta</taxon>
        <taxon>Spermatophyta</taxon>
        <taxon>Magnoliopsida</taxon>
        <taxon>Liliopsida</taxon>
        <taxon>Araceae</taxon>
        <taxon>Aroideae</taxon>
        <taxon>Colocasieae</taxon>
        <taxon>Colocasia</taxon>
    </lineage>
</organism>
<dbReference type="PROSITE" id="PS51203">
    <property type="entry name" value="CS"/>
    <property type="match status" value="1"/>
</dbReference>
<evidence type="ECO:0000313" key="7">
    <source>
        <dbReference type="EMBL" id="MQL89297.1"/>
    </source>
</evidence>
<sequence>MVELRSRRRVENEEIPSASGARVDTSRGRTLERLESPVPPVPPPPRIRELRNPAKGLLQHWPPHHHQVLSTSPAAISRDPASSSYSPSIRTYITHVYVSALCLLISKLAQEEQGRRCRSSLVSAVAGATCSTPSPSTSGTPSMTSFAPCRRSSTDTAAFTHPSVDWKETPEAHVFKADLPGVKKEEVKVEVEEGRVLRISGERRREEEEKTDKWHRVERSSGSFLRRFRLPENAKVEQVKASTENGVLTVTVPKVQVKKPEVKSIEISG</sequence>
<dbReference type="OrthoDB" id="5511210at2759"/>